<gene>
    <name evidence="2" type="ORF">NW768_007511</name>
</gene>
<accession>A0ABQ8R7Q3</accession>
<protein>
    <recommendedName>
        <fullName evidence="1">Heterokaryon incompatibility domain-containing protein</fullName>
    </recommendedName>
</protein>
<organism evidence="2 3">
    <name type="scientific">Fusarium equiseti</name>
    <name type="common">Fusarium scirpi</name>
    <dbReference type="NCBI Taxonomy" id="61235"/>
    <lineage>
        <taxon>Eukaryota</taxon>
        <taxon>Fungi</taxon>
        <taxon>Dikarya</taxon>
        <taxon>Ascomycota</taxon>
        <taxon>Pezizomycotina</taxon>
        <taxon>Sordariomycetes</taxon>
        <taxon>Hypocreomycetidae</taxon>
        <taxon>Hypocreales</taxon>
        <taxon>Nectriaceae</taxon>
        <taxon>Fusarium</taxon>
        <taxon>Fusarium incarnatum-equiseti species complex</taxon>
    </lineage>
</organism>
<keyword evidence="3" id="KW-1185">Reference proteome</keyword>
<dbReference type="Pfam" id="PF06985">
    <property type="entry name" value="HET"/>
    <property type="match status" value="1"/>
</dbReference>
<name>A0ABQ8R7Q3_FUSEQ</name>
<proteinExistence type="predicted"/>
<comment type="caution">
    <text evidence="2">The sequence shown here is derived from an EMBL/GenBank/DDBJ whole genome shotgun (WGS) entry which is preliminary data.</text>
</comment>
<dbReference type="Proteomes" id="UP001152024">
    <property type="component" value="Unassembled WGS sequence"/>
</dbReference>
<evidence type="ECO:0000259" key="1">
    <source>
        <dbReference type="Pfam" id="PF06985"/>
    </source>
</evidence>
<dbReference type="InterPro" id="IPR010730">
    <property type="entry name" value="HET"/>
</dbReference>
<evidence type="ECO:0000313" key="3">
    <source>
        <dbReference type="Proteomes" id="UP001152024"/>
    </source>
</evidence>
<dbReference type="EMBL" id="JAOQBH010000011">
    <property type="protein sequence ID" value="KAJ4128985.1"/>
    <property type="molecule type" value="Genomic_DNA"/>
</dbReference>
<sequence>MFTGVRKGFIDETPRQQNWEQLQAAARAGCYICGWIHYTDRHRKASDRCEEFKSRYKMEFAGDDLTYSRFVRIKIDGAYDLLLGFLPIIEKDSSISLSPTFHSRDSIITKDAIKWIDDCKTNHEQCRVPNLDFRPTRLVKIVDSERVKLISSANLPPDEEVNYVAFSHCWGNVKRLELDANTASRLFAGFETDALPQTYKDAIAICIQLQYKFIWIDSLCIFQDSPSDWHREATMMGSVYANADLNICAASAVDSSQDMFPDRDQNLLTPLDITSHWTGEEERRLRLVPLDLFFADISLSPLRQRAWVFQEWFLSKRSLIMGGMQAWWQCRGKLACETFPDGVPDETGVSRYWKAEAEGMKEQGMAMSPRDSWLSMTAMYANTALTKEEDRLMAFSGAVQAFRASHEVKSRYAAGFWYSHLPWSLAWANISRKATTTRLSTYKAPSWSWLSLDGPYELGVPMERNYMEENDLEQCLLENLWLHYVDDSHDAGLLRGGAIQLRGHLIGPVTRHPNGQFSEGFVTDTYCEDFVEADRVKYWCGDNKVELQISFDEEDPNHTPIVSYLDNLQPGHEQGVVESATRQAMFFEDAGGSIFLFQTHSELNHEWEKGLVEGIIVYQPPHQVGVYHRVGCYRIKSSDNRLGRLGTIGDRYPRRSVLIL</sequence>
<reference evidence="2" key="1">
    <citation type="submission" date="2022-09" db="EMBL/GenBank/DDBJ databases">
        <title>Fusarium specimens isolated from Avocado Roots.</title>
        <authorList>
            <person name="Stajich J."/>
            <person name="Roper C."/>
            <person name="Heimlech-Rivalta G."/>
        </authorList>
    </citation>
    <scope>NUCLEOTIDE SEQUENCE</scope>
    <source>
        <strain evidence="2">CF00095</strain>
    </source>
</reference>
<evidence type="ECO:0000313" key="2">
    <source>
        <dbReference type="EMBL" id="KAJ4128985.1"/>
    </source>
</evidence>
<dbReference type="PANTHER" id="PTHR33112">
    <property type="entry name" value="DOMAIN PROTEIN, PUTATIVE-RELATED"/>
    <property type="match status" value="1"/>
</dbReference>
<feature type="domain" description="Heterokaryon incompatibility" evidence="1">
    <location>
        <begin position="163"/>
        <end position="311"/>
    </location>
</feature>
<dbReference type="PANTHER" id="PTHR33112:SF10">
    <property type="entry name" value="TOL"/>
    <property type="match status" value="1"/>
</dbReference>